<evidence type="ECO:0000256" key="1">
    <source>
        <dbReference type="SAM" id="MobiDB-lite"/>
    </source>
</evidence>
<feature type="region of interest" description="Disordered" evidence="1">
    <location>
        <begin position="609"/>
        <end position="646"/>
    </location>
</feature>
<reference evidence="3" key="1">
    <citation type="submission" date="2023-08" db="EMBL/GenBank/DDBJ databases">
        <title>Black Yeasts Isolated from many extreme environments.</title>
        <authorList>
            <person name="Coleine C."/>
            <person name="Stajich J.E."/>
            <person name="Selbmann L."/>
        </authorList>
    </citation>
    <scope>NUCLEOTIDE SEQUENCE</scope>
    <source>
        <strain evidence="3">CCFEE 5810</strain>
    </source>
</reference>
<evidence type="ECO:0008006" key="5">
    <source>
        <dbReference type="Google" id="ProtNLM"/>
    </source>
</evidence>
<dbReference type="PANTHER" id="PTHR35340">
    <property type="entry name" value="PQQ ENZYME REPEAT PROTEIN-RELATED"/>
    <property type="match status" value="1"/>
</dbReference>
<keyword evidence="2" id="KW-0472">Membrane</keyword>
<dbReference type="EMBL" id="JAVRQU010000003">
    <property type="protein sequence ID" value="KAK5705201.1"/>
    <property type="molecule type" value="Genomic_DNA"/>
</dbReference>
<evidence type="ECO:0000313" key="4">
    <source>
        <dbReference type="Proteomes" id="UP001310594"/>
    </source>
</evidence>
<dbReference type="PANTHER" id="PTHR35340:SF8">
    <property type="entry name" value="ASST-DOMAIN-CONTAINING PROTEIN"/>
    <property type="match status" value="1"/>
</dbReference>
<feature type="transmembrane region" description="Helical" evidence="2">
    <location>
        <begin position="568"/>
        <end position="588"/>
    </location>
</feature>
<comment type="caution">
    <text evidence="3">The sequence shown here is derived from an EMBL/GenBank/DDBJ whole genome shotgun (WGS) entry which is preliminary data.</text>
</comment>
<name>A0AAN8A4D1_9PEZI</name>
<dbReference type="AlphaFoldDB" id="A0AAN8A4D1"/>
<feature type="compositionally biased region" description="Acidic residues" evidence="1">
    <location>
        <begin position="609"/>
        <end position="618"/>
    </location>
</feature>
<gene>
    <name evidence="3" type="ORF">LTR97_002318</name>
</gene>
<organism evidence="3 4">
    <name type="scientific">Elasticomyces elasticus</name>
    <dbReference type="NCBI Taxonomy" id="574655"/>
    <lineage>
        <taxon>Eukaryota</taxon>
        <taxon>Fungi</taxon>
        <taxon>Dikarya</taxon>
        <taxon>Ascomycota</taxon>
        <taxon>Pezizomycotina</taxon>
        <taxon>Dothideomycetes</taxon>
        <taxon>Dothideomycetidae</taxon>
        <taxon>Mycosphaerellales</taxon>
        <taxon>Teratosphaeriaceae</taxon>
        <taxon>Elasticomyces</taxon>
    </lineage>
</organism>
<dbReference type="InterPro" id="IPR039535">
    <property type="entry name" value="ASST-like"/>
</dbReference>
<evidence type="ECO:0000313" key="3">
    <source>
        <dbReference type="EMBL" id="KAK5705201.1"/>
    </source>
</evidence>
<dbReference type="InterPro" id="IPR053143">
    <property type="entry name" value="Arylsulfate_ST"/>
</dbReference>
<proteinExistence type="predicted"/>
<keyword evidence="2" id="KW-1133">Transmembrane helix</keyword>
<dbReference type="Proteomes" id="UP001310594">
    <property type="component" value="Unassembled WGS sequence"/>
</dbReference>
<accession>A0AAN8A4D1</accession>
<dbReference type="Pfam" id="PF14269">
    <property type="entry name" value="Arylsulfotran_2"/>
    <property type="match status" value="1"/>
</dbReference>
<keyword evidence="2" id="KW-0812">Transmembrane</keyword>
<evidence type="ECO:0000256" key="2">
    <source>
        <dbReference type="SAM" id="Phobius"/>
    </source>
</evidence>
<sequence length="646" mass="72824">MSGLYRTKGQKASCARSHHPSARLQLSLLLLPQVALLGSPAFAWGYHDNPDQVFSFRSRPEIRAPRWNLTVHHHNLVSPGYWFVAPYERYDDPLNPYGFVGPHIYDGAGDLVWSGSGQFDGAGTMDFRLQNIGGVEMLTLLDQHLDKGVVLNNQFEVQQSIDLTRNHLDVNVHELQWVDNNTRVLMFYSASTKAPADLSKTVGFAGECNTIFEGFKEITLINATWVETFRWDSYNHIPLTESTHIGAGNSMEIECRREKGWDYVHLNAVDKDDAGDYYLSARHTNTIYKISGKDRHIIWRLEGLRGRSDFTHHFAFSRQHHVRWRGRNETHSFITILDNALGEDVQPPSHQNSRGLYIALNERTMVATVEQVYDHPAGSGHFAERRGSFQTLANGNVFMGWSTQAQHSEHTADGALIMQAALLPEWLGNYRNYKFPFVGRPTTVPDVHSAAYDAGNATIKTLVHVSWNGATEVRSWRLSKTTQKNETTAMITSANRTGFETLLQHDGYASYVYVEAVDLNGTVLSSSHIQKTITHPNVTSAALRKEAEWLRATTNGKQSELQRPRVRAWVFFFGGLLAGAALAAVLVPRFNRTLMRSRYEVLRARDIERDGEETESADSENSKMGLSGSDDEDECTAATKYDRAYR</sequence>
<protein>
    <recommendedName>
        <fullName evidence="5">ASST-domain-containing protein</fullName>
    </recommendedName>
</protein>